<evidence type="ECO:0000256" key="5">
    <source>
        <dbReference type="ARBA" id="ARBA00022777"/>
    </source>
</evidence>
<evidence type="ECO:0000256" key="9">
    <source>
        <dbReference type="PROSITE-ProRule" id="PRU10141"/>
    </source>
</evidence>
<keyword evidence="5" id="KW-0418">Kinase</keyword>
<dbReference type="InterPro" id="IPR017441">
    <property type="entry name" value="Protein_kinase_ATP_BS"/>
</dbReference>
<dbReference type="Pfam" id="PF00069">
    <property type="entry name" value="Pkinase"/>
    <property type="match status" value="2"/>
</dbReference>
<evidence type="ECO:0000256" key="4">
    <source>
        <dbReference type="ARBA" id="ARBA00022741"/>
    </source>
</evidence>
<dbReference type="GO" id="GO:0005524">
    <property type="term" value="F:ATP binding"/>
    <property type="evidence" value="ECO:0007669"/>
    <property type="project" value="UniProtKB-UniRule"/>
</dbReference>
<dbReference type="CDD" id="cd14136">
    <property type="entry name" value="STKc_SRPK"/>
    <property type="match status" value="1"/>
</dbReference>
<dbReference type="GO" id="GO:0004674">
    <property type="term" value="F:protein serine/threonine kinase activity"/>
    <property type="evidence" value="ECO:0007669"/>
    <property type="project" value="UniProtKB-KW"/>
</dbReference>
<keyword evidence="13" id="KW-1185">Reference proteome</keyword>
<comment type="catalytic activity">
    <reaction evidence="8">
        <text>L-seryl-[protein] + ATP = O-phospho-L-seryl-[protein] + ADP + H(+)</text>
        <dbReference type="Rhea" id="RHEA:17989"/>
        <dbReference type="Rhea" id="RHEA-COMP:9863"/>
        <dbReference type="Rhea" id="RHEA-COMP:11604"/>
        <dbReference type="ChEBI" id="CHEBI:15378"/>
        <dbReference type="ChEBI" id="CHEBI:29999"/>
        <dbReference type="ChEBI" id="CHEBI:30616"/>
        <dbReference type="ChEBI" id="CHEBI:83421"/>
        <dbReference type="ChEBI" id="CHEBI:456216"/>
        <dbReference type="EC" id="2.7.11.1"/>
    </reaction>
</comment>
<evidence type="ECO:0000256" key="6">
    <source>
        <dbReference type="ARBA" id="ARBA00022840"/>
    </source>
</evidence>
<keyword evidence="4 9" id="KW-0547">Nucleotide-binding</keyword>
<dbReference type="GO" id="GO:0050684">
    <property type="term" value="P:regulation of mRNA processing"/>
    <property type="evidence" value="ECO:0007669"/>
    <property type="project" value="TreeGrafter"/>
</dbReference>
<evidence type="ECO:0000256" key="10">
    <source>
        <dbReference type="SAM" id="MobiDB-lite"/>
    </source>
</evidence>
<dbReference type="PROSITE" id="PS50011">
    <property type="entry name" value="PROTEIN_KINASE_DOM"/>
    <property type="match status" value="1"/>
</dbReference>
<evidence type="ECO:0000313" key="12">
    <source>
        <dbReference type="EMBL" id="CAD5114411.1"/>
    </source>
</evidence>
<keyword evidence="2" id="KW-0723">Serine/threonine-protein kinase</keyword>
<dbReference type="PANTHER" id="PTHR47634">
    <property type="entry name" value="PROTEIN KINASE DOMAIN-CONTAINING PROTEIN-RELATED"/>
    <property type="match status" value="1"/>
</dbReference>
<evidence type="ECO:0000256" key="1">
    <source>
        <dbReference type="ARBA" id="ARBA00012513"/>
    </source>
</evidence>
<keyword evidence="3" id="KW-0808">Transferase</keyword>
<dbReference type="Proteomes" id="UP000549394">
    <property type="component" value="Unassembled WGS sequence"/>
</dbReference>
<dbReference type="PROSITE" id="PS00107">
    <property type="entry name" value="PROTEIN_KINASE_ATP"/>
    <property type="match status" value="1"/>
</dbReference>
<feature type="region of interest" description="Disordered" evidence="10">
    <location>
        <begin position="32"/>
        <end position="62"/>
    </location>
</feature>
<dbReference type="InterPro" id="IPR051334">
    <property type="entry name" value="SRPK"/>
</dbReference>
<dbReference type="AlphaFoldDB" id="A0A7I8VFK7"/>
<gene>
    <name evidence="12" type="ORF">DGYR_LOCUS3257</name>
</gene>
<proteinExistence type="predicted"/>
<dbReference type="FunFam" id="3.30.200.20:FF:000770">
    <property type="entry name" value="SRSF protein kinase 2"/>
    <property type="match status" value="1"/>
</dbReference>
<organism evidence="12 13">
    <name type="scientific">Dimorphilus gyrociliatus</name>
    <dbReference type="NCBI Taxonomy" id="2664684"/>
    <lineage>
        <taxon>Eukaryota</taxon>
        <taxon>Metazoa</taxon>
        <taxon>Spiralia</taxon>
        <taxon>Lophotrochozoa</taxon>
        <taxon>Annelida</taxon>
        <taxon>Polychaeta</taxon>
        <taxon>Polychaeta incertae sedis</taxon>
        <taxon>Dinophilidae</taxon>
        <taxon>Dimorphilus</taxon>
    </lineage>
</organism>
<evidence type="ECO:0000256" key="8">
    <source>
        <dbReference type="ARBA" id="ARBA00048679"/>
    </source>
</evidence>
<dbReference type="GO" id="GO:0005634">
    <property type="term" value="C:nucleus"/>
    <property type="evidence" value="ECO:0007669"/>
    <property type="project" value="TreeGrafter"/>
</dbReference>
<feature type="binding site" evidence="9">
    <location>
        <position position="132"/>
    </location>
    <ligand>
        <name>ATP</name>
        <dbReference type="ChEBI" id="CHEBI:30616"/>
    </ligand>
</feature>
<dbReference type="SUPFAM" id="SSF56112">
    <property type="entry name" value="Protein kinase-like (PK-like)"/>
    <property type="match status" value="1"/>
</dbReference>
<evidence type="ECO:0000256" key="3">
    <source>
        <dbReference type="ARBA" id="ARBA00022679"/>
    </source>
</evidence>
<comment type="catalytic activity">
    <reaction evidence="7">
        <text>L-threonyl-[protein] + ATP = O-phospho-L-threonyl-[protein] + ADP + H(+)</text>
        <dbReference type="Rhea" id="RHEA:46608"/>
        <dbReference type="Rhea" id="RHEA-COMP:11060"/>
        <dbReference type="Rhea" id="RHEA-COMP:11605"/>
        <dbReference type="ChEBI" id="CHEBI:15378"/>
        <dbReference type="ChEBI" id="CHEBI:30013"/>
        <dbReference type="ChEBI" id="CHEBI:30616"/>
        <dbReference type="ChEBI" id="CHEBI:61977"/>
        <dbReference type="ChEBI" id="CHEBI:456216"/>
        <dbReference type="EC" id="2.7.11.1"/>
    </reaction>
</comment>
<evidence type="ECO:0000256" key="7">
    <source>
        <dbReference type="ARBA" id="ARBA00047899"/>
    </source>
</evidence>
<evidence type="ECO:0000256" key="2">
    <source>
        <dbReference type="ARBA" id="ARBA00022527"/>
    </source>
</evidence>
<dbReference type="SMART" id="SM00220">
    <property type="entry name" value="S_TKc"/>
    <property type="match status" value="1"/>
</dbReference>
<name>A0A7I8VFK7_9ANNE</name>
<comment type="caution">
    <text evidence="12">The sequence shown here is derived from an EMBL/GenBank/DDBJ whole genome shotgun (WGS) entry which is preliminary data.</text>
</comment>
<dbReference type="PANTHER" id="PTHR47634:SF9">
    <property type="entry name" value="PROTEIN KINASE DOMAIN-CONTAINING PROTEIN-RELATED"/>
    <property type="match status" value="1"/>
</dbReference>
<evidence type="ECO:0000259" key="11">
    <source>
        <dbReference type="PROSITE" id="PS50011"/>
    </source>
</evidence>
<feature type="region of interest" description="Disordered" evidence="10">
    <location>
        <begin position="584"/>
        <end position="608"/>
    </location>
</feature>
<dbReference type="EMBL" id="CAJFCJ010000005">
    <property type="protein sequence ID" value="CAD5114411.1"/>
    <property type="molecule type" value="Genomic_DNA"/>
</dbReference>
<feature type="compositionally biased region" description="Basic and acidic residues" evidence="10">
    <location>
        <begin position="593"/>
        <end position="608"/>
    </location>
</feature>
<dbReference type="EC" id="2.7.11.1" evidence="1"/>
<dbReference type="GO" id="GO:0000245">
    <property type="term" value="P:spliceosomal complex assembly"/>
    <property type="evidence" value="ECO:0007669"/>
    <property type="project" value="TreeGrafter"/>
</dbReference>
<dbReference type="Gene3D" id="1.10.510.10">
    <property type="entry name" value="Transferase(Phosphotransferase) domain 1"/>
    <property type="match status" value="1"/>
</dbReference>
<dbReference type="GO" id="GO:0005737">
    <property type="term" value="C:cytoplasm"/>
    <property type="evidence" value="ECO:0007669"/>
    <property type="project" value="TreeGrafter"/>
</dbReference>
<dbReference type="OrthoDB" id="2649at2759"/>
<protein>
    <recommendedName>
        <fullName evidence="1">non-specific serine/threonine protein kinase</fullName>
        <ecNumber evidence="1">2.7.11.1</ecNumber>
    </recommendedName>
</protein>
<reference evidence="12 13" key="1">
    <citation type="submission" date="2020-08" db="EMBL/GenBank/DDBJ databases">
        <authorList>
            <person name="Hejnol A."/>
        </authorList>
    </citation>
    <scope>NUCLEOTIDE SEQUENCE [LARGE SCALE GENOMIC DNA]</scope>
</reference>
<dbReference type="InterPro" id="IPR011009">
    <property type="entry name" value="Kinase-like_dom_sf"/>
</dbReference>
<evidence type="ECO:0000313" key="13">
    <source>
        <dbReference type="Proteomes" id="UP000549394"/>
    </source>
</evidence>
<sequence length="608" mass="69333">MFARKILAKQARKRLKMKKKTKAINSTVSQKYFEPVSSSSSEDSEERSESSSAGCSCEYSRDESTSCGSEFSYMEESEQESAKDYKIGGYHPVQIGDFYNGRYSVLRKIGWGHFSTVWLCWDLNSKKFVAMKIVKSSKHYMESALDEIKLLTEIREKNKEHNGRLRNVMLLDDFKIAGIHGVHACLVFELLGDNVLKLIQRSKYKGLPLANVRCIIKQVLEGLVYIHDECGIIHTDIKPENVLLGVKESKIRAMAADAINSTKTNTLTPSYISNLSNNLTYLKEGDQKHQILDSNHFKNLTRNQKKNLKKKLKKKAEKATFEHKGETNSIAIFNDELALNENSDIIRSENTKDDTESLLCNLKNTSLDDKEEETIETKAQNISIVSDECDLDPAFVECEFEVKLADFGNACWITQHFTEDIQTRQYRAVEVLLGIDYGTAADIWSVACLAFELLTGDFLFQPHSGHEYSRDEDHIAHIIELLGPLPKKLIDNSKCKKAFFNSSGSLKNIEKLKPWPLLDVLIEKYCLCPEDALPFADLLNKMLDFDQTKRLTAKQALQHGWVIGNYVCSLEEYEKAKEKYEKMKRKLESSSSNHKDEKVDVSHEELSH</sequence>
<keyword evidence="6 9" id="KW-0067">ATP-binding</keyword>
<feature type="domain" description="Protein kinase" evidence="11">
    <location>
        <begin position="103"/>
        <end position="562"/>
    </location>
</feature>
<dbReference type="InterPro" id="IPR000719">
    <property type="entry name" value="Prot_kinase_dom"/>
</dbReference>
<accession>A0A7I8VFK7</accession>
<dbReference type="Gene3D" id="3.30.200.20">
    <property type="entry name" value="Phosphorylase Kinase, domain 1"/>
    <property type="match status" value="1"/>
</dbReference>
<dbReference type="InterPro" id="IPR008271">
    <property type="entry name" value="Ser/Thr_kinase_AS"/>
</dbReference>
<dbReference type="FunFam" id="1.10.510.10:FF:000275">
    <property type="entry name" value="SRSF protein kinase 2 isoform X3"/>
    <property type="match status" value="1"/>
</dbReference>
<dbReference type="PROSITE" id="PS00108">
    <property type="entry name" value="PROTEIN_KINASE_ST"/>
    <property type="match status" value="1"/>
</dbReference>